<dbReference type="RefSeq" id="WP_009014660.1">
    <property type="nucleotide sequence ID" value="NC_016077.1"/>
</dbReference>
<accession>G4Q8P0</accession>
<dbReference type="STRING" id="568816.Acin_1248"/>
<evidence type="ECO:0000313" key="1">
    <source>
        <dbReference type="EMBL" id="AEQ22473.1"/>
    </source>
</evidence>
<sequence>MNEDKRNITVTEIKWDVCCPTVSYREVTGTQVKAVDGLSMTQAAPEPEFVMAAKRMEKDFLQMMQLNILDGEMLAERVDFTGLKADNLERIVVKCELSFDKAKPKEYCTPAYDLLDLPENIQKDIKCILKEAADWVQGKTAQTVLDFSGAQDSTTDGEGKRGKTA</sequence>
<dbReference type="Proteomes" id="UP000007093">
    <property type="component" value="Chromosome"/>
</dbReference>
<dbReference type="InParanoid" id="G4Q8P0"/>
<protein>
    <submittedName>
        <fullName evidence="1">Uncharacterized protein</fullName>
    </submittedName>
</protein>
<evidence type="ECO:0000313" key="2">
    <source>
        <dbReference type="Proteomes" id="UP000007093"/>
    </source>
</evidence>
<dbReference type="EMBL" id="CP003058">
    <property type="protein sequence ID" value="AEQ22473.1"/>
    <property type="molecule type" value="Genomic_DNA"/>
</dbReference>
<dbReference type="PATRIC" id="fig|568816.4.peg.1204"/>
<dbReference type="HOGENOM" id="CLU_1607314_0_0_9"/>
<dbReference type="AlphaFoldDB" id="G4Q8P0"/>
<organism evidence="1 2">
    <name type="scientific">Acidaminococcus intestini (strain RyC-MR95)</name>
    <dbReference type="NCBI Taxonomy" id="568816"/>
    <lineage>
        <taxon>Bacteria</taxon>
        <taxon>Bacillati</taxon>
        <taxon>Bacillota</taxon>
        <taxon>Negativicutes</taxon>
        <taxon>Acidaminococcales</taxon>
        <taxon>Acidaminococcaceae</taxon>
        <taxon>Acidaminococcus</taxon>
    </lineage>
</organism>
<reference evidence="1 2" key="1">
    <citation type="journal article" date="2011" name="J. Bacteriol.">
        <title>Complete genome sequence of Acidaminococcus intestini RYC-MR95, a Gram-negative bacterium from the phylum Firmicutes.</title>
        <authorList>
            <person name="D'Auria G."/>
            <person name="Galan J.C."/>
            <person name="Rodriguez-Alcayna M."/>
            <person name="Moya A."/>
            <person name="Baquero F."/>
            <person name="Latorre A."/>
        </authorList>
    </citation>
    <scope>NUCLEOTIDE SEQUENCE [LARGE SCALE GENOMIC DNA]</scope>
    <source>
        <strain evidence="1 2">RyC-MR95</strain>
    </source>
</reference>
<gene>
    <name evidence="1" type="ordered locus">Acin_1248</name>
</gene>
<dbReference type="KEGG" id="ain:Acin_1248"/>
<name>G4Q8P0_ACIIR</name>
<keyword evidence="2" id="KW-1185">Reference proteome</keyword>
<proteinExistence type="predicted"/>
<dbReference type="GeneID" id="92878515"/>